<dbReference type="EMBL" id="BEXD01002201">
    <property type="protein sequence ID" value="GBB97379.1"/>
    <property type="molecule type" value="Genomic_DNA"/>
</dbReference>
<evidence type="ECO:0000313" key="1">
    <source>
        <dbReference type="EMBL" id="GBB97379.1"/>
    </source>
</evidence>
<keyword evidence="2" id="KW-1185">Reference proteome</keyword>
<gene>
    <name evidence="1" type="ORF">RclHR1_02980018</name>
</gene>
<organism evidence="1 2">
    <name type="scientific">Rhizophagus clarus</name>
    <dbReference type="NCBI Taxonomy" id="94130"/>
    <lineage>
        <taxon>Eukaryota</taxon>
        <taxon>Fungi</taxon>
        <taxon>Fungi incertae sedis</taxon>
        <taxon>Mucoromycota</taxon>
        <taxon>Glomeromycotina</taxon>
        <taxon>Glomeromycetes</taxon>
        <taxon>Glomerales</taxon>
        <taxon>Glomeraceae</taxon>
        <taxon>Rhizophagus</taxon>
    </lineage>
</organism>
<evidence type="ECO:0000313" key="2">
    <source>
        <dbReference type="Proteomes" id="UP000247702"/>
    </source>
</evidence>
<reference evidence="1 2" key="1">
    <citation type="submission" date="2017-11" db="EMBL/GenBank/DDBJ databases">
        <title>The genome of Rhizophagus clarus HR1 reveals common genetic basis of auxotrophy among arbuscular mycorrhizal fungi.</title>
        <authorList>
            <person name="Kobayashi Y."/>
        </authorList>
    </citation>
    <scope>NUCLEOTIDE SEQUENCE [LARGE SCALE GENOMIC DNA]</scope>
    <source>
        <strain evidence="1 2">HR1</strain>
    </source>
</reference>
<dbReference type="Proteomes" id="UP000247702">
    <property type="component" value="Unassembled WGS sequence"/>
</dbReference>
<dbReference type="AlphaFoldDB" id="A0A2Z6RJE0"/>
<comment type="caution">
    <text evidence="1">The sequence shown here is derived from an EMBL/GenBank/DDBJ whole genome shotgun (WGS) entry which is preliminary data.</text>
</comment>
<name>A0A2Z6RJE0_9GLOM</name>
<accession>A0A2Z6RJE0</accession>
<sequence>MIENGIQNITTNLWFVMPDDKSFHPDTEDVHSGNIIDIHPSSHYDKHSNQYFEATTKKKFDKRPRAWTTRVFSFGRVNSTRSKFVPGVLDTGNVVAITLLIYVDTS</sequence>
<dbReference type="STRING" id="94130.A0A2Z6RJE0"/>
<protein>
    <submittedName>
        <fullName evidence="1">Uncharacterized protein</fullName>
    </submittedName>
</protein>
<proteinExistence type="predicted"/>